<feature type="compositionally biased region" description="Polar residues" evidence="1">
    <location>
        <begin position="370"/>
        <end position="391"/>
    </location>
</feature>
<dbReference type="AlphaFoldDB" id="A0A8A1MP77"/>
<feature type="region of interest" description="Disordered" evidence="1">
    <location>
        <begin position="49"/>
        <end position="203"/>
    </location>
</feature>
<organism evidence="2 3">
    <name type="scientific">Ajellomyces capsulatus</name>
    <name type="common">Darling's disease fungus</name>
    <name type="synonym">Histoplasma capsulatum</name>
    <dbReference type="NCBI Taxonomy" id="5037"/>
    <lineage>
        <taxon>Eukaryota</taxon>
        <taxon>Fungi</taxon>
        <taxon>Dikarya</taxon>
        <taxon>Ascomycota</taxon>
        <taxon>Pezizomycotina</taxon>
        <taxon>Eurotiomycetes</taxon>
        <taxon>Eurotiomycetidae</taxon>
        <taxon>Onygenales</taxon>
        <taxon>Ajellomycetaceae</taxon>
        <taxon>Histoplasma</taxon>
    </lineage>
</organism>
<feature type="compositionally biased region" description="Polar residues" evidence="1">
    <location>
        <begin position="242"/>
        <end position="251"/>
    </location>
</feature>
<accession>A0A8A1MP77</accession>
<feature type="compositionally biased region" description="Polar residues" evidence="1">
    <location>
        <begin position="148"/>
        <end position="159"/>
    </location>
</feature>
<dbReference type="VEuPathDB" id="FungiDB:I7I51_02732"/>
<feature type="compositionally biased region" description="Polar residues" evidence="1">
    <location>
        <begin position="53"/>
        <end position="63"/>
    </location>
</feature>
<feature type="compositionally biased region" description="Polar residues" evidence="1">
    <location>
        <begin position="109"/>
        <end position="125"/>
    </location>
</feature>
<evidence type="ECO:0008006" key="4">
    <source>
        <dbReference type="Google" id="ProtNLM"/>
    </source>
</evidence>
<feature type="region of interest" description="Disordered" evidence="1">
    <location>
        <begin position="348"/>
        <end position="393"/>
    </location>
</feature>
<feature type="compositionally biased region" description="Low complexity" evidence="1">
    <location>
        <begin position="126"/>
        <end position="147"/>
    </location>
</feature>
<feature type="region of interest" description="Disordered" evidence="1">
    <location>
        <begin position="234"/>
        <end position="289"/>
    </location>
</feature>
<dbReference type="EMBL" id="CP069116">
    <property type="protein sequence ID" value="QSS66544.1"/>
    <property type="molecule type" value="Genomic_DNA"/>
</dbReference>
<reference evidence="2" key="1">
    <citation type="submission" date="2021-01" db="EMBL/GenBank/DDBJ databases">
        <title>Chromosome-level genome assembly of a human fungal pathogen reveals clustering of transcriptionally co-regulated genes.</title>
        <authorList>
            <person name="Voorhies M."/>
            <person name="Cohen S."/>
            <person name="Shea T.P."/>
            <person name="Petrus S."/>
            <person name="Munoz J.F."/>
            <person name="Poplawski S."/>
            <person name="Goldman W.E."/>
            <person name="Michael T."/>
            <person name="Cuomo C.A."/>
            <person name="Sil A."/>
            <person name="Beyhan S."/>
        </authorList>
    </citation>
    <scope>NUCLEOTIDE SEQUENCE</scope>
    <source>
        <strain evidence="2">WU24</strain>
    </source>
</reference>
<feature type="compositionally biased region" description="Polar residues" evidence="1">
    <location>
        <begin position="192"/>
        <end position="203"/>
    </location>
</feature>
<protein>
    <recommendedName>
        <fullName evidence="4">Glutamine repeat protein-1</fullName>
    </recommendedName>
</protein>
<dbReference type="Proteomes" id="UP000663671">
    <property type="component" value="Chromosome 6"/>
</dbReference>
<sequence length="416" mass="43951">MAVISPAGYPMQHPSPAHIQAQAQAQAHVHAQAQAHTQAQAQARTQGLPYYASPNQYPPQSRAPQIHHQPIQHGGGYGPVPLHAGASSMMMSPGIPHHSSGLSPMPHPSNFSNPQYMQSIPATVAQSPIPQSPSPQSIVSLSQSQPQAMATVTSSNPVFSTPPRPSQTSNHQAQAQQQHQHQHQHQQLQQQTHSPVSALSPQQAAREKARVAVLLDINSALLQEVVNLQASGKAGVTPAQPAAQQSSSVKESSTISPTSPTDISGSQSQNPGSSADGPKPPSGPTNKPSIEYIDCMRRLQANLAYLATVADRAKKSGAAAPQAPAIMTPPPSLPGVTDLYTKLSELFPGASKSGGVPPSTPQQQQHHQQRNLTGSYMSPQGNGTPVRNSPAETMEAWETVVRTTDDARTRSPNVWA</sequence>
<evidence type="ECO:0000256" key="1">
    <source>
        <dbReference type="SAM" id="MobiDB-lite"/>
    </source>
</evidence>
<feature type="compositionally biased region" description="Low complexity" evidence="1">
    <location>
        <begin position="252"/>
        <end position="266"/>
    </location>
</feature>
<name>A0A8A1MP77_AJECA</name>
<gene>
    <name evidence="2" type="ORF">I7I51_02732</name>
</gene>
<dbReference type="OrthoDB" id="2530523at2759"/>
<evidence type="ECO:0000313" key="2">
    <source>
        <dbReference type="EMBL" id="QSS66544.1"/>
    </source>
</evidence>
<feature type="compositionally biased region" description="Low complexity" evidence="1">
    <location>
        <begin position="171"/>
        <end position="191"/>
    </location>
</feature>
<evidence type="ECO:0000313" key="3">
    <source>
        <dbReference type="Proteomes" id="UP000663671"/>
    </source>
</evidence>
<proteinExistence type="predicted"/>